<keyword evidence="3" id="KW-1185">Reference proteome</keyword>
<evidence type="ECO:0000313" key="2">
    <source>
        <dbReference type="EMBL" id="MED6281034.1"/>
    </source>
</evidence>
<feature type="transmembrane region" description="Helical" evidence="1">
    <location>
        <begin position="20"/>
        <end position="39"/>
    </location>
</feature>
<evidence type="ECO:0008006" key="4">
    <source>
        <dbReference type="Google" id="ProtNLM"/>
    </source>
</evidence>
<dbReference type="EMBL" id="JAHUTJ010042415">
    <property type="protein sequence ID" value="MED6281034.1"/>
    <property type="molecule type" value="Genomic_DNA"/>
</dbReference>
<keyword evidence="1" id="KW-0812">Transmembrane</keyword>
<dbReference type="Proteomes" id="UP001352852">
    <property type="component" value="Unassembled WGS sequence"/>
</dbReference>
<name>A0ABU7E5A4_9TELE</name>
<gene>
    <name evidence="2" type="ORF">CHARACLAT_017170</name>
</gene>
<reference evidence="2 3" key="1">
    <citation type="submission" date="2021-06" db="EMBL/GenBank/DDBJ databases">
        <authorList>
            <person name="Palmer J.M."/>
        </authorList>
    </citation>
    <scope>NUCLEOTIDE SEQUENCE [LARGE SCALE GENOMIC DNA]</scope>
    <source>
        <strain evidence="2 3">CL_MEX2019</strain>
        <tissue evidence="2">Muscle</tissue>
    </source>
</reference>
<evidence type="ECO:0000256" key="1">
    <source>
        <dbReference type="SAM" id="Phobius"/>
    </source>
</evidence>
<proteinExistence type="predicted"/>
<accession>A0ABU7E5A4</accession>
<comment type="caution">
    <text evidence="2">The sequence shown here is derived from an EMBL/GenBank/DDBJ whole genome shotgun (WGS) entry which is preliminary data.</text>
</comment>
<protein>
    <recommendedName>
        <fullName evidence="4">Secreted protein</fullName>
    </recommendedName>
</protein>
<organism evidence="2 3">
    <name type="scientific">Characodon lateralis</name>
    <dbReference type="NCBI Taxonomy" id="208331"/>
    <lineage>
        <taxon>Eukaryota</taxon>
        <taxon>Metazoa</taxon>
        <taxon>Chordata</taxon>
        <taxon>Craniata</taxon>
        <taxon>Vertebrata</taxon>
        <taxon>Euteleostomi</taxon>
        <taxon>Actinopterygii</taxon>
        <taxon>Neopterygii</taxon>
        <taxon>Teleostei</taxon>
        <taxon>Neoteleostei</taxon>
        <taxon>Acanthomorphata</taxon>
        <taxon>Ovalentaria</taxon>
        <taxon>Atherinomorphae</taxon>
        <taxon>Cyprinodontiformes</taxon>
        <taxon>Goodeidae</taxon>
        <taxon>Characodon</taxon>
    </lineage>
</organism>
<sequence length="76" mass="8393">NLSTSTAHKRPSSGTVLPLAVAHSWFGALILTALCAHSGQSESLSWRRTHPAYPAVYQCNQYSCIQQTYYKLSCFS</sequence>
<keyword evidence="1" id="KW-0472">Membrane</keyword>
<feature type="non-terminal residue" evidence="2">
    <location>
        <position position="1"/>
    </location>
</feature>
<evidence type="ECO:0000313" key="3">
    <source>
        <dbReference type="Proteomes" id="UP001352852"/>
    </source>
</evidence>
<keyword evidence="1" id="KW-1133">Transmembrane helix</keyword>